<dbReference type="RefSeq" id="XP_007413395.1">
    <property type="nucleotide sequence ID" value="XM_007413333.1"/>
</dbReference>
<dbReference type="Gene3D" id="3.30.450.40">
    <property type="match status" value="1"/>
</dbReference>
<dbReference type="InterPro" id="IPR003018">
    <property type="entry name" value="GAF"/>
</dbReference>
<dbReference type="AlphaFoldDB" id="F4RWC4"/>
<dbReference type="SUPFAM" id="SSF55781">
    <property type="entry name" value="GAF domain-like"/>
    <property type="match status" value="1"/>
</dbReference>
<dbReference type="Pfam" id="PF01590">
    <property type="entry name" value="GAF"/>
    <property type="match status" value="1"/>
</dbReference>
<dbReference type="eggNOG" id="ENOG502RY7A">
    <property type="taxonomic scope" value="Eukaryota"/>
</dbReference>
<dbReference type="SMART" id="SM00065">
    <property type="entry name" value="GAF"/>
    <property type="match status" value="1"/>
</dbReference>
<evidence type="ECO:0000313" key="3">
    <source>
        <dbReference type="EMBL" id="EGG03260.1"/>
    </source>
</evidence>
<dbReference type="KEGG" id="mlr:MELLADRAFT_53232"/>
<dbReference type="HOGENOM" id="CLU_025523_0_0_1"/>
<evidence type="ECO:0000313" key="4">
    <source>
        <dbReference type="Proteomes" id="UP000001072"/>
    </source>
</evidence>
<feature type="region of interest" description="Disordered" evidence="1">
    <location>
        <begin position="490"/>
        <end position="512"/>
    </location>
</feature>
<feature type="region of interest" description="Disordered" evidence="1">
    <location>
        <begin position="192"/>
        <end position="217"/>
    </location>
</feature>
<dbReference type="EMBL" id="GL883125">
    <property type="protein sequence ID" value="EGG03260.1"/>
    <property type="molecule type" value="Genomic_DNA"/>
</dbReference>
<name>F4RWC4_MELLP</name>
<feature type="compositionally biased region" description="Low complexity" evidence="1">
    <location>
        <begin position="279"/>
        <end position="294"/>
    </location>
</feature>
<dbReference type="InterPro" id="IPR029016">
    <property type="entry name" value="GAF-like_dom_sf"/>
</dbReference>
<dbReference type="InParanoid" id="F4RWC4"/>
<dbReference type="PANTHER" id="PTHR43102:SF2">
    <property type="entry name" value="GAF DOMAIN-CONTAINING PROTEIN"/>
    <property type="match status" value="1"/>
</dbReference>
<evidence type="ECO:0000256" key="1">
    <source>
        <dbReference type="SAM" id="MobiDB-lite"/>
    </source>
</evidence>
<dbReference type="GeneID" id="18928857"/>
<dbReference type="Proteomes" id="UP000001072">
    <property type="component" value="Unassembled WGS sequence"/>
</dbReference>
<feature type="compositionally biased region" description="Pro residues" evidence="1">
    <location>
        <begin position="198"/>
        <end position="210"/>
    </location>
</feature>
<dbReference type="VEuPathDB" id="FungiDB:MELLADRAFT_53232"/>
<organism evidence="4">
    <name type="scientific">Melampsora larici-populina (strain 98AG31 / pathotype 3-4-7)</name>
    <name type="common">Poplar leaf rust fungus</name>
    <dbReference type="NCBI Taxonomy" id="747676"/>
    <lineage>
        <taxon>Eukaryota</taxon>
        <taxon>Fungi</taxon>
        <taxon>Dikarya</taxon>
        <taxon>Basidiomycota</taxon>
        <taxon>Pucciniomycotina</taxon>
        <taxon>Pucciniomycetes</taxon>
        <taxon>Pucciniales</taxon>
        <taxon>Melampsoraceae</taxon>
        <taxon>Melampsora</taxon>
    </lineage>
</organism>
<feature type="region of interest" description="Disordered" evidence="1">
    <location>
        <begin position="261"/>
        <end position="294"/>
    </location>
</feature>
<keyword evidence="4" id="KW-1185">Reference proteome</keyword>
<gene>
    <name evidence="3" type="ORF">MELLADRAFT_53232</name>
</gene>
<reference evidence="4" key="1">
    <citation type="journal article" date="2011" name="Proc. Natl. Acad. Sci. U.S.A.">
        <title>Obligate biotrophy features unraveled by the genomic analysis of rust fungi.</title>
        <authorList>
            <person name="Duplessis S."/>
            <person name="Cuomo C.A."/>
            <person name="Lin Y.-C."/>
            <person name="Aerts A."/>
            <person name="Tisserant E."/>
            <person name="Veneault-Fourrey C."/>
            <person name="Joly D.L."/>
            <person name="Hacquard S."/>
            <person name="Amselem J."/>
            <person name="Cantarel B.L."/>
            <person name="Chiu R."/>
            <person name="Coutinho P.M."/>
            <person name="Feau N."/>
            <person name="Field M."/>
            <person name="Frey P."/>
            <person name="Gelhaye E."/>
            <person name="Goldberg J."/>
            <person name="Grabherr M.G."/>
            <person name="Kodira C.D."/>
            <person name="Kohler A."/>
            <person name="Kuees U."/>
            <person name="Lindquist E.A."/>
            <person name="Lucas S.M."/>
            <person name="Mago R."/>
            <person name="Mauceli E."/>
            <person name="Morin E."/>
            <person name="Murat C."/>
            <person name="Pangilinan J.L."/>
            <person name="Park R."/>
            <person name="Pearson M."/>
            <person name="Quesneville H."/>
            <person name="Rouhier N."/>
            <person name="Sakthikumar S."/>
            <person name="Salamov A.A."/>
            <person name="Schmutz J."/>
            <person name="Selles B."/>
            <person name="Shapiro H."/>
            <person name="Tanguay P."/>
            <person name="Tuskan G.A."/>
            <person name="Henrissat B."/>
            <person name="Van de Peer Y."/>
            <person name="Rouze P."/>
            <person name="Ellis J.G."/>
            <person name="Dodds P.N."/>
            <person name="Schein J.E."/>
            <person name="Zhong S."/>
            <person name="Hamelin R.C."/>
            <person name="Grigoriev I.V."/>
            <person name="Szabo L.J."/>
            <person name="Martin F."/>
        </authorList>
    </citation>
    <scope>NUCLEOTIDE SEQUENCE [LARGE SCALE GENOMIC DNA]</scope>
    <source>
        <strain evidence="4">98AG31 / pathotype 3-4-7</strain>
    </source>
</reference>
<feature type="domain" description="GAF" evidence="2">
    <location>
        <begin position="302"/>
        <end position="453"/>
    </location>
</feature>
<accession>F4RWC4</accession>
<dbReference type="PANTHER" id="PTHR43102">
    <property type="entry name" value="SLR1143 PROTEIN"/>
    <property type="match status" value="1"/>
</dbReference>
<proteinExistence type="predicted"/>
<evidence type="ECO:0000259" key="2">
    <source>
        <dbReference type="SMART" id="SM00065"/>
    </source>
</evidence>
<protein>
    <recommendedName>
        <fullName evidence="2">GAF domain-containing protein</fullName>
    </recommendedName>
</protein>
<feature type="compositionally biased region" description="Basic and acidic residues" evidence="1">
    <location>
        <begin position="261"/>
        <end position="273"/>
    </location>
</feature>
<sequence length="671" mass="74744">MSDLIAAPFSFGLPYASIFAVPKKDTFKRPASDYYWQKATASPNSNSDAHLSVASDQSWLENPDASDWIDIENDDASQAPPSGLTPQKPKRSAFRHISFLGFVNKPGSTKSNIVTSTEGASHHALSKKHSLAKKYRSSEFTVYRGWRIRSIGRNAKVKKLVAVVRRRISSKSPEEQKPKTWEEYTDLYSSEQIDVNDPPLPPLEPNPDHPTPYEEKKYDPGLAVDEEARQLIIRRLAVCGKGGYDTSEEAVARARERTKLAEQLEGEGREPKSLSEAWSDTSTMMTSASNTTKASYVPETLEQHPIFRKIVKQCREMFGTAHSLISIMQEETQIFLAISGGADGREAPRDFSMCTHTVLSGRKGFVILDAQKDWRFALGPLCQYWGTRFYAGVPLLSPRLGSEENASYPIGTLCIIDTKPWDSFGVEQRKKLVYMAEYARQEIELWFMNKISQKVEILEKSRKDWSLEAEQMGSVEEVSTNIPIQVTTPLSPVEEQTESIPAPPTSSTIFDRPESAIKPNLKRILDLATQAVGVTLDLSLVYVLAVEAHPHSLDSGRTFVVSSYNLPSPMPDFDSALHLRALRAPEGGLLYQNQAFAETETTEVEPKPKTGLANFASALLVPVGAEKNVSWRGFVLAGFTDDVNRVFGGEDEAYMKQFAADLSRFTSRLQL</sequence>
<dbReference type="OrthoDB" id="21225at2759"/>